<gene>
    <name evidence="2" type="ORF">DK389_01485</name>
</gene>
<organism evidence="2 3">
    <name type="scientific">Methylobacterium durans</name>
    <dbReference type="NCBI Taxonomy" id="2202825"/>
    <lineage>
        <taxon>Bacteria</taxon>
        <taxon>Pseudomonadati</taxon>
        <taxon>Pseudomonadota</taxon>
        <taxon>Alphaproteobacteria</taxon>
        <taxon>Hyphomicrobiales</taxon>
        <taxon>Methylobacteriaceae</taxon>
        <taxon>Methylobacterium</taxon>
    </lineage>
</organism>
<feature type="chain" id="PRO_5015966046" evidence="1">
    <location>
        <begin position="19"/>
        <end position="148"/>
    </location>
</feature>
<accession>A0A2U8W084</accession>
<keyword evidence="3" id="KW-1185">Reference proteome</keyword>
<dbReference type="Proteomes" id="UP000245926">
    <property type="component" value="Chromosome"/>
</dbReference>
<dbReference type="KEGG" id="mets:DK389_01485"/>
<keyword evidence="1" id="KW-0732">Signal</keyword>
<name>A0A2U8W084_9HYPH</name>
<reference evidence="3" key="1">
    <citation type="submission" date="2018-05" db="EMBL/GenBank/DDBJ databases">
        <title>Complete Genome Sequence of Methylobacterium sp. 17SD2-17.</title>
        <authorList>
            <person name="Srinivasan S."/>
        </authorList>
    </citation>
    <scope>NUCLEOTIDE SEQUENCE [LARGE SCALE GENOMIC DNA]</scope>
    <source>
        <strain evidence="3">17SD2-17</strain>
    </source>
</reference>
<evidence type="ECO:0000313" key="3">
    <source>
        <dbReference type="Proteomes" id="UP000245926"/>
    </source>
</evidence>
<proteinExistence type="predicted"/>
<evidence type="ECO:0000313" key="2">
    <source>
        <dbReference type="EMBL" id="AWN39457.1"/>
    </source>
</evidence>
<feature type="signal peptide" evidence="1">
    <location>
        <begin position="1"/>
        <end position="18"/>
    </location>
</feature>
<protein>
    <submittedName>
        <fullName evidence="2">ABC transporter ATPase</fullName>
    </submittedName>
</protein>
<evidence type="ECO:0000256" key="1">
    <source>
        <dbReference type="SAM" id="SignalP"/>
    </source>
</evidence>
<dbReference type="RefSeq" id="WP_109887047.1">
    <property type="nucleotide sequence ID" value="NZ_CP029550.1"/>
</dbReference>
<dbReference type="OrthoDB" id="7996462at2"/>
<dbReference type="EMBL" id="CP029550">
    <property type="protein sequence ID" value="AWN39457.1"/>
    <property type="molecule type" value="Genomic_DNA"/>
</dbReference>
<dbReference type="AlphaFoldDB" id="A0A2U8W084"/>
<sequence length="148" mass="15195">MRALLTLILLLASGPVLADSCGDLIGRVTAATQAEIGNRSLDYATFTVAPDTTLTLACGGSYPSSVGAQFRGETPPDTYYALFGRAGHAVTGIEAGIIEAAAHRARDAASRLRHSNVDAGGVRVTCSVSTGEKGPLTLCAVIESTDRS</sequence>